<evidence type="ECO:0000313" key="2">
    <source>
        <dbReference type="Proteomes" id="UP000006527"/>
    </source>
</evidence>
<organism evidence="1 2">
    <name type="scientific">Synechococcus phage S-SSM7</name>
    <dbReference type="NCBI Taxonomy" id="445686"/>
    <lineage>
        <taxon>Viruses</taxon>
        <taxon>Duplodnaviria</taxon>
        <taxon>Heunggongvirae</taxon>
        <taxon>Uroviricota</taxon>
        <taxon>Caudoviricetes</taxon>
        <taxon>Pantevenvirales</taxon>
        <taxon>Kyanoviridae</taxon>
        <taxon>Lipsvirus</taxon>
        <taxon>Lipsvirus ssm7</taxon>
    </lineage>
</organism>
<keyword evidence="2" id="KW-1185">Reference proteome</keyword>
<evidence type="ECO:0000313" key="1">
    <source>
        <dbReference type="EMBL" id="ADO98143.1"/>
    </source>
</evidence>
<dbReference type="EMBL" id="GU071098">
    <property type="protein sequence ID" value="ADO98143.1"/>
    <property type="molecule type" value="Genomic_DNA"/>
</dbReference>
<proteinExistence type="predicted"/>
<dbReference type="Proteomes" id="UP000006527">
    <property type="component" value="Segment"/>
</dbReference>
<gene>
    <name evidence="1" type="ORF">SSSM7_077</name>
</gene>
<reference evidence="1 2" key="1">
    <citation type="journal article" date="2010" name="Environ. Microbiol.">
        <title>Genomic analysis of oceanic cyanobacterial myoviruses compared with T4-like myoviruses from diverse hosts and environments.</title>
        <authorList>
            <person name="Sullivan M.B."/>
            <person name="Huang K.H."/>
            <person name="Ignacio-Espinoza J.C."/>
            <person name="Berlin A.M."/>
            <person name="Kelly L."/>
            <person name="Weigele P.R."/>
            <person name="DeFrancesco A.S."/>
            <person name="Kern S.E."/>
            <person name="Thompson L.R."/>
            <person name="Young S."/>
            <person name="Yandava C."/>
            <person name="Fu R."/>
            <person name="Krastins B."/>
            <person name="Chase M."/>
            <person name="Sarracino D."/>
            <person name="Osburne M.S."/>
            <person name="Henn M.R."/>
            <person name="Chisholm S.W."/>
        </authorList>
    </citation>
    <scope>NUCLEOTIDE SEQUENCE [LARGE SCALE GENOMIC DNA]</scope>
    <source>
        <strain evidence="1">8109-3</strain>
    </source>
</reference>
<accession>E3SKZ5</accession>
<dbReference type="GeneID" id="10328646"/>
<sequence length="44" mass="5442">MSLMDTYTEILKCWECVDEVHTDNAYIFEIFEDYYYQLFAPIYD</sequence>
<dbReference type="KEGG" id="vg:10328646"/>
<name>E3SKZ5_9CAUD</name>
<dbReference type="RefSeq" id="YP_004324130.1">
    <property type="nucleotide sequence ID" value="NC_015287.1"/>
</dbReference>
<protein>
    <submittedName>
        <fullName evidence="1">Uncharacterized protein</fullName>
    </submittedName>
</protein>